<reference evidence="2" key="2">
    <citation type="submission" date="2020-09" db="EMBL/GenBank/DDBJ databases">
        <authorList>
            <person name="Sun Q."/>
            <person name="Zhou Y."/>
        </authorList>
    </citation>
    <scope>NUCLEOTIDE SEQUENCE</scope>
    <source>
        <strain evidence="2">CGMCC 1.15454</strain>
    </source>
</reference>
<evidence type="ECO:0000313" key="3">
    <source>
        <dbReference type="Proteomes" id="UP000621492"/>
    </source>
</evidence>
<dbReference type="AlphaFoldDB" id="A0A9W5U238"/>
<evidence type="ECO:0000313" key="2">
    <source>
        <dbReference type="EMBL" id="GGB63425.1"/>
    </source>
</evidence>
<dbReference type="Proteomes" id="UP000621492">
    <property type="component" value="Unassembled WGS sequence"/>
</dbReference>
<keyword evidence="1" id="KW-0812">Transmembrane</keyword>
<name>A0A9W5U238_9BACI</name>
<keyword evidence="1" id="KW-0472">Membrane</keyword>
<evidence type="ECO:0000256" key="1">
    <source>
        <dbReference type="SAM" id="Phobius"/>
    </source>
</evidence>
<dbReference type="RefSeq" id="WP_088051427.1">
    <property type="nucleotide sequence ID" value="NZ_BMJD01000088.1"/>
</dbReference>
<reference evidence="2" key="1">
    <citation type="journal article" date="2014" name="Int. J. Syst. Evol. Microbiol.">
        <title>Complete genome sequence of Corynebacterium casei LMG S-19264T (=DSM 44701T), isolated from a smear-ripened cheese.</title>
        <authorList>
            <consortium name="US DOE Joint Genome Institute (JGI-PGF)"/>
            <person name="Walter F."/>
            <person name="Albersmeier A."/>
            <person name="Kalinowski J."/>
            <person name="Ruckert C."/>
        </authorList>
    </citation>
    <scope>NUCLEOTIDE SEQUENCE</scope>
    <source>
        <strain evidence="2">CGMCC 1.15454</strain>
    </source>
</reference>
<organism evidence="2 3">
    <name type="scientific">Lentibacillus populi</name>
    <dbReference type="NCBI Taxonomy" id="1827502"/>
    <lineage>
        <taxon>Bacteria</taxon>
        <taxon>Bacillati</taxon>
        <taxon>Bacillota</taxon>
        <taxon>Bacilli</taxon>
        <taxon>Bacillales</taxon>
        <taxon>Bacillaceae</taxon>
        <taxon>Lentibacillus</taxon>
    </lineage>
</organism>
<proteinExistence type="predicted"/>
<feature type="transmembrane region" description="Helical" evidence="1">
    <location>
        <begin position="45"/>
        <end position="63"/>
    </location>
</feature>
<protein>
    <recommendedName>
        <fullName evidence="4">DoxX family protein</fullName>
    </recommendedName>
</protein>
<feature type="transmembrane region" description="Helical" evidence="1">
    <location>
        <begin position="69"/>
        <end position="89"/>
    </location>
</feature>
<evidence type="ECO:0008006" key="4">
    <source>
        <dbReference type="Google" id="ProtNLM"/>
    </source>
</evidence>
<keyword evidence="3" id="KW-1185">Reference proteome</keyword>
<keyword evidence="1" id="KW-1133">Transmembrane helix</keyword>
<dbReference type="EMBL" id="BMJD01000088">
    <property type="protein sequence ID" value="GGB63425.1"/>
    <property type="molecule type" value="Genomic_DNA"/>
</dbReference>
<gene>
    <name evidence="2" type="ORF">GCM10011409_45610</name>
</gene>
<comment type="caution">
    <text evidence="2">The sequence shown here is derived from an EMBL/GenBank/DDBJ whole genome shotgun (WGS) entry which is preliminary data.</text>
</comment>
<accession>A0A9W5U238</accession>
<sequence length="132" mass="14724">MLQHFSNGYVAKTLFQSSLPKVQDDDQAAMQFKEGFKLSRRAMKFAGFLELIGSIFLFISIISKSGKKFARIGALMINIVLGGAIFKHLEAGHGVNGSKKALKLFGLNTLNFIPPKRAVRPPLQVFENRREK</sequence>